<dbReference type="InterPro" id="IPR011055">
    <property type="entry name" value="Dup_hybrid_motif"/>
</dbReference>
<protein>
    <submittedName>
        <fullName evidence="2">M23 family peptidase</fullName>
    </submittedName>
</protein>
<dbReference type="RefSeq" id="WP_111868569.1">
    <property type="nucleotide sequence ID" value="NZ_QLYX01000007.1"/>
</dbReference>
<feature type="domain" description="M23ase beta-sheet core" evidence="1">
    <location>
        <begin position="164"/>
        <end position="235"/>
    </location>
</feature>
<accession>A0A365H4G3</accession>
<sequence>MHRSFPRLAARVRLPLLLGGIAVSLTGKYALDLSWLHRGGYVIFLAGLALMFVRLRTVGREPVEVSIPVAGRWIAVNGPGDRVPSHGTHLYAQTYAVDLLHWPDETKEWQAVHAWPIARRPETYPSFGQPIHAPADGTVVRASGRQRDHWSRGSWLGLLYLFVMEGVVRPLGGARWVLGNHLVLDLGDGVYAVLAHLRRGSLLVREGERVRAGQPLAQCGNSGNSSEPHLHFQLMDRPTISVAAGLPFRFDRFEAGGEVRGGVPVQAAPFVAAPAGAAERG</sequence>
<dbReference type="GO" id="GO:0004222">
    <property type="term" value="F:metalloendopeptidase activity"/>
    <property type="evidence" value="ECO:0007669"/>
    <property type="project" value="TreeGrafter"/>
</dbReference>
<dbReference type="InterPro" id="IPR050570">
    <property type="entry name" value="Cell_wall_metabolism_enzyme"/>
</dbReference>
<proteinExistence type="predicted"/>
<dbReference type="PANTHER" id="PTHR21666">
    <property type="entry name" value="PEPTIDASE-RELATED"/>
    <property type="match status" value="1"/>
</dbReference>
<dbReference type="Proteomes" id="UP000251891">
    <property type="component" value="Unassembled WGS sequence"/>
</dbReference>
<dbReference type="SUPFAM" id="SSF51261">
    <property type="entry name" value="Duplicated hybrid motif"/>
    <property type="match status" value="1"/>
</dbReference>
<name>A0A365H4G3_9ACTN</name>
<evidence type="ECO:0000313" key="3">
    <source>
        <dbReference type="Proteomes" id="UP000251891"/>
    </source>
</evidence>
<gene>
    <name evidence="2" type="ORF">DPM19_16460</name>
</gene>
<dbReference type="InterPro" id="IPR016047">
    <property type="entry name" value="M23ase_b-sheet_dom"/>
</dbReference>
<dbReference type="Gene3D" id="2.70.70.10">
    <property type="entry name" value="Glucose Permease (Domain IIA)"/>
    <property type="match status" value="1"/>
</dbReference>
<dbReference type="OrthoDB" id="9809488at2"/>
<organism evidence="2 3">
    <name type="scientific">Actinomadura craniellae</name>
    <dbReference type="NCBI Taxonomy" id="2231787"/>
    <lineage>
        <taxon>Bacteria</taxon>
        <taxon>Bacillati</taxon>
        <taxon>Actinomycetota</taxon>
        <taxon>Actinomycetes</taxon>
        <taxon>Streptosporangiales</taxon>
        <taxon>Thermomonosporaceae</taxon>
        <taxon>Actinomadura</taxon>
    </lineage>
</organism>
<evidence type="ECO:0000259" key="1">
    <source>
        <dbReference type="Pfam" id="PF01551"/>
    </source>
</evidence>
<dbReference type="AlphaFoldDB" id="A0A365H4G3"/>
<comment type="caution">
    <text evidence="2">The sequence shown here is derived from an EMBL/GenBank/DDBJ whole genome shotgun (WGS) entry which is preliminary data.</text>
</comment>
<dbReference type="Pfam" id="PF01551">
    <property type="entry name" value="Peptidase_M23"/>
    <property type="match status" value="1"/>
</dbReference>
<dbReference type="CDD" id="cd12797">
    <property type="entry name" value="M23_peptidase"/>
    <property type="match status" value="1"/>
</dbReference>
<reference evidence="2 3" key="1">
    <citation type="submission" date="2018-06" db="EMBL/GenBank/DDBJ databases">
        <title>Actinomadura craniellae sp. nov. isolated from marine sponge Craniella sp.</title>
        <authorList>
            <person name="Li L."/>
            <person name="Xu Q.H."/>
            <person name="Lin H.W."/>
            <person name="Lu Y.H."/>
        </authorList>
    </citation>
    <scope>NUCLEOTIDE SEQUENCE [LARGE SCALE GENOMIC DNA]</scope>
    <source>
        <strain evidence="2 3">LHW63021</strain>
    </source>
</reference>
<keyword evidence="3" id="KW-1185">Reference proteome</keyword>
<dbReference type="PANTHER" id="PTHR21666:SF270">
    <property type="entry name" value="MUREIN HYDROLASE ACTIVATOR ENVC"/>
    <property type="match status" value="1"/>
</dbReference>
<evidence type="ECO:0000313" key="2">
    <source>
        <dbReference type="EMBL" id="RAY13896.1"/>
    </source>
</evidence>
<dbReference type="EMBL" id="QLYX01000007">
    <property type="protein sequence ID" value="RAY13896.1"/>
    <property type="molecule type" value="Genomic_DNA"/>
</dbReference>